<comment type="caution">
    <text evidence="3">The sequence shown here is derived from an EMBL/GenBank/DDBJ whole genome shotgun (WGS) entry which is preliminary data.</text>
</comment>
<evidence type="ECO:0000256" key="2">
    <source>
        <dbReference type="PROSITE-ProRule" id="PRU00708"/>
    </source>
</evidence>
<gene>
    <name evidence="3" type="ORF">EVOR1521_LOCUS17443</name>
</gene>
<accession>A0AA36IQV6</accession>
<evidence type="ECO:0000313" key="3">
    <source>
        <dbReference type="EMBL" id="CAJ1392317.1"/>
    </source>
</evidence>
<keyword evidence="4" id="KW-1185">Reference proteome</keyword>
<dbReference type="PANTHER" id="PTHR47447:SF17">
    <property type="entry name" value="OS12G0638900 PROTEIN"/>
    <property type="match status" value="1"/>
</dbReference>
<protein>
    <recommendedName>
        <fullName evidence="5">Pentatricopeptide repeat-containing protein, chloroplastic</fullName>
    </recommendedName>
</protein>
<name>A0AA36IQV6_9DINO</name>
<reference evidence="3" key="1">
    <citation type="submission" date="2023-08" db="EMBL/GenBank/DDBJ databases">
        <authorList>
            <person name="Chen Y."/>
            <person name="Shah S."/>
            <person name="Dougan E. K."/>
            <person name="Thang M."/>
            <person name="Chan C."/>
        </authorList>
    </citation>
    <scope>NUCLEOTIDE SEQUENCE</scope>
</reference>
<dbReference type="Proteomes" id="UP001178507">
    <property type="component" value="Unassembled WGS sequence"/>
</dbReference>
<dbReference type="InterPro" id="IPR002885">
    <property type="entry name" value="PPR_rpt"/>
</dbReference>
<feature type="repeat" description="PPR" evidence="2">
    <location>
        <begin position="159"/>
        <end position="193"/>
    </location>
</feature>
<feature type="repeat" description="PPR" evidence="2">
    <location>
        <begin position="194"/>
        <end position="228"/>
    </location>
</feature>
<dbReference type="PANTHER" id="PTHR47447">
    <property type="entry name" value="OS03G0856100 PROTEIN"/>
    <property type="match status" value="1"/>
</dbReference>
<dbReference type="AlphaFoldDB" id="A0AA36IQV6"/>
<evidence type="ECO:0000256" key="1">
    <source>
        <dbReference type="ARBA" id="ARBA00022737"/>
    </source>
</evidence>
<sequence>MPVANCPQSAADHAGCGFAAGCVWLQQRYGHGPLAASAVALARDGPGANTAEHSHLQRPDPHMIHAGRELCSRHDHAHKSTCAEQWHLVLALLDLQLNVIGFSTAISAMGSWPRALHLLQVMPGRAVTPDRYSISACGENWAMALQCLSWCLANVSTPSVFSFNAAVNSCGKAGHWQIALGLLMEFPERVVLPNAVSYSSAISAAAMAGKWQIAIFLLDDMASADIDPDEISCCSAISACEAGAWQCALQILDDMLAAVILPNAISCSSTVSACEKCGQWQMVLCLLAEMRLAAAVPDEITYNSAISACKDAGRWQLAVWLLQELRAAKVRPQQISYTSVTFACERASQQCVM</sequence>
<dbReference type="EMBL" id="CAUJNA010002313">
    <property type="protein sequence ID" value="CAJ1392317.1"/>
    <property type="molecule type" value="Genomic_DNA"/>
</dbReference>
<dbReference type="InterPro" id="IPR011990">
    <property type="entry name" value="TPR-like_helical_dom_sf"/>
</dbReference>
<proteinExistence type="predicted"/>
<dbReference type="PROSITE" id="PS51375">
    <property type="entry name" value="PPR"/>
    <property type="match status" value="3"/>
</dbReference>
<dbReference type="Pfam" id="PF01535">
    <property type="entry name" value="PPR"/>
    <property type="match status" value="3"/>
</dbReference>
<keyword evidence="1" id="KW-0677">Repeat</keyword>
<evidence type="ECO:0008006" key="5">
    <source>
        <dbReference type="Google" id="ProtNLM"/>
    </source>
</evidence>
<dbReference type="Gene3D" id="1.25.40.10">
    <property type="entry name" value="Tetratricopeptide repeat domain"/>
    <property type="match status" value="2"/>
</dbReference>
<organism evidence="3 4">
    <name type="scientific">Effrenium voratum</name>
    <dbReference type="NCBI Taxonomy" id="2562239"/>
    <lineage>
        <taxon>Eukaryota</taxon>
        <taxon>Sar</taxon>
        <taxon>Alveolata</taxon>
        <taxon>Dinophyceae</taxon>
        <taxon>Suessiales</taxon>
        <taxon>Symbiodiniaceae</taxon>
        <taxon>Effrenium</taxon>
    </lineage>
</organism>
<evidence type="ECO:0000313" key="4">
    <source>
        <dbReference type="Proteomes" id="UP001178507"/>
    </source>
</evidence>
<feature type="repeat" description="PPR" evidence="2">
    <location>
        <begin position="298"/>
        <end position="332"/>
    </location>
</feature>